<keyword evidence="5" id="KW-0325">Glycoprotein</keyword>
<dbReference type="SUPFAM" id="SSF53474">
    <property type="entry name" value="alpha/beta-Hydrolases"/>
    <property type="match status" value="1"/>
</dbReference>
<dbReference type="InterPro" id="IPR029058">
    <property type="entry name" value="AB_hydrolase_fold"/>
</dbReference>
<evidence type="ECO:0000256" key="3">
    <source>
        <dbReference type="ARBA" id="ARBA00022729"/>
    </source>
</evidence>
<keyword evidence="9" id="KW-1185">Reference proteome</keyword>
<reference evidence="8 9" key="1">
    <citation type="submission" date="2024-10" db="EMBL/GenBank/DDBJ databases">
        <title>Updated reference genomes for cyclostephanoid diatoms.</title>
        <authorList>
            <person name="Roberts W.R."/>
            <person name="Alverson A.J."/>
        </authorList>
    </citation>
    <scope>NUCLEOTIDE SEQUENCE [LARGE SCALE GENOMIC DNA]</scope>
    <source>
        <strain evidence="8 9">AJA010-31</strain>
    </source>
</reference>
<sequence length="615" mass="67946">MRLSLLLHLLALVTPTLAIPSHHIPDKLAQIKRSKLTTISSGSEADSSKKKAHLTQSAESDVQTLYFTQQLDHFDPSSTSTFQQRYFYTDRFVYSPNTNGHNNLESNNRDGETTAAFLCIGGEGPSLDTSALINSIHCTGDMIELANRLYQEGWSVHLFALEHRYYGDSFPLDSDSQESSEDESAEDESSESEEEEPFPNYSDLTYLSSRQAVRDVITFIQSPQILSAHYLSTKDDNDDVQWITFGGSYPGMLSTWSRLLHPSIIHGAVGNSAPVQAELDFPQYYNHVGRDLGEEEIGGGEECRRIVVDGHEEIVDLLEGNASIPDGGDAIEYIAQLFNVCGGADALGDSQRNVEILIGDGVIRVPSQENDPSCEKELCNIEKLCNAIITESKSNPEKSPMHILATINNLKHGDECSDADWQDYIDYYSNPNPMNANDRSWLYQTCTEFGFYQTCNSDSDCPYAKGYHEVDRDLELCQKVFGISPEDVRTSIQSTLEYYGGWNLTPSAEAMEGAVPASGPRNLLINGGINADTNDQRILFVNGDVDPWSELAVSEQRGVSNDDEVISVPGASHHFWTHKIKESDGDAIVDAREQIYNVVSSWLGAAAASSIAEVE</sequence>
<keyword evidence="3 7" id="KW-0732">Signal</keyword>
<dbReference type="Gene3D" id="3.40.50.1820">
    <property type="entry name" value="alpha/beta hydrolase"/>
    <property type="match status" value="1"/>
</dbReference>
<evidence type="ECO:0000256" key="6">
    <source>
        <dbReference type="SAM" id="MobiDB-lite"/>
    </source>
</evidence>
<comment type="similarity">
    <text evidence="1">Belongs to the peptidase S28 family.</text>
</comment>
<name>A0ABD3PD23_9STRA</name>
<dbReference type="Proteomes" id="UP001530400">
    <property type="component" value="Unassembled WGS sequence"/>
</dbReference>
<dbReference type="PANTHER" id="PTHR11010:SF117">
    <property type="entry name" value="SERINE PROTEASE 16"/>
    <property type="match status" value="1"/>
</dbReference>
<evidence type="ECO:0000256" key="7">
    <source>
        <dbReference type="SAM" id="SignalP"/>
    </source>
</evidence>
<feature type="region of interest" description="Disordered" evidence="6">
    <location>
        <begin position="171"/>
        <end position="201"/>
    </location>
</feature>
<evidence type="ECO:0000256" key="5">
    <source>
        <dbReference type="ARBA" id="ARBA00023180"/>
    </source>
</evidence>
<keyword evidence="2" id="KW-0645">Protease</keyword>
<evidence type="ECO:0000313" key="8">
    <source>
        <dbReference type="EMBL" id="KAL3785651.1"/>
    </source>
</evidence>
<feature type="compositionally biased region" description="Acidic residues" evidence="6">
    <location>
        <begin position="175"/>
        <end position="197"/>
    </location>
</feature>
<accession>A0ABD3PD23</accession>
<gene>
    <name evidence="8" type="ORF">ACHAWO_012452</name>
</gene>
<organism evidence="8 9">
    <name type="scientific">Cyclotella atomus</name>
    <dbReference type="NCBI Taxonomy" id="382360"/>
    <lineage>
        <taxon>Eukaryota</taxon>
        <taxon>Sar</taxon>
        <taxon>Stramenopiles</taxon>
        <taxon>Ochrophyta</taxon>
        <taxon>Bacillariophyta</taxon>
        <taxon>Coscinodiscophyceae</taxon>
        <taxon>Thalassiosirophycidae</taxon>
        <taxon>Stephanodiscales</taxon>
        <taxon>Stephanodiscaceae</taxon>
        <taxon>Cyclotella</taxon>
    </lineage>
</organism>
<proteinExistence type="inferred from homology"/>
<evidence type="ECO:0000313" key="9">
    <source>
        <dbReference type="Proteomes" id="UP001530400"/>
    </source>
</evidence>
<comment type="caution">
    <text evidence="8">The sequence shown here is derived from an EMBL/GenBank/DDBJ whole genome shotgun (WGS) entry which is preliminary data.</text>
</comment>
<evidence type="ECO:0000256" key="2">
    <source>
        <dbReference type="ARBA" id="ARBA00022670"/>
    </source>
</evidence>
<dbReference type="InterPro" id="IPR008758">
    <property type="entry name" value="Peptidase_S28"/>
</dbReference>
<dbReference type="AlphaFoldDB" id="A0ABD3PD23"/>
<dbReference type="PANTHER" id="PTHR11010">
    <property type="entry name" value="PROTEASE S28 PRO-X CARBOXYPEPTIDASE-RELATED"/>
    <property type="match status" value="1"/>
</dbReference>
<dbReference type="InterPro" id="IPR042269">
    <property type="entry name" value="Ser_carbopepase_S28_SKS"/>
</dbReference>
<feature type="chain" id="PRO_5044848962" evidence="7">
    <location>
        <begin position="19"/>
        <end position="615"/>
    </location>
</feature>
<dbReference type="EMBL" id="JALLPJ020000683">
    <property type="protein sequence ID" value="KAL3785651.1"/>
    <property type="molecule type" value="Genomic_DNA"/>
</dbReference>
<dbReference type="GO" id="GO:0006508">
    <property type="term" value="P:proteolysis"/>
    <property type="evidence" value="ECO:0007669"/>
    <property type="project" value="UniProtKB-KW"/>
</dbReference>
<evidence type="ECO:0000256" key="4">
    <source>
        <dbReference type="ARBA" id="ARBA00022801"/>
    </source>
</evidence>
<evidence type="ECO:0000256" key="1">
    <source>
        <dbReference type="ARBA" id="ARBA00011079"/>
    </source>
</evidence>
<dbReference type="Gene3D" id="1.20.120.980">
    <property type="entry name" value="Serine carboxypeptidase S28, SKS domain"/>
    <property type="match status" value="1"/>
</dbReference>
<protein>
    <submittedName>
        <fullName evidence="8">Uncharacterized protein</fullName>
    </submittedName>
</protein>
<keyword evidence="4" id="KW-0378">Hydrolase</keyword>
<dbReference type="Pfam" id="PF05577">
    <property type="entry name" value="Peptidase_S28"/>
    <property type="match status" value="2"/>
</dbReference>
<dbReference type="GO" id="GO:0008233">
    <property type="term" value="F:peptidase activity"/>
    <property type="evidence" value="ECO:0007669"/>
    <property type="project" value="UniProtKB-KW"/>
</dbReference>
<feature type="signal peptide" evidence="7">
    <location>
        <begin position="1"/>
        <end position="18"/>
    </location>
</feature>